<dbReference type="EC" id="3.4.21.89" evidence="1"/>
<dbReference type="GO" id="GO:0004252">
    <property type="term" value="F:serine-type endopeptidase activity"/>
    <property type="evidence" value="ECO:0007669"/>
    <property type="project" value="UniProtKB-UniRule"/>
</dbReference>
<dbReference type="CDD" id="cd06462">
    <property type="entry name" value="Peptidase_S24_S26"/>
    <property type="match status" value="1"/>
</dbReference>
<name>A0A495IBR3_9MICO</name>
<dbReference type="EMBL" id="RBKS01000001">
    <property type="protein sequence ID" value="RKR73359.1"/>
    <property type="molecule type" value="Genomic_DNA"/>
</dbReference>
<dbReference type="NCBIfam" id="TIGR02228">
    <property type="entry name" value="sigpep_I_arch"/>
    <property type="match status" value="1"/>
</dbReference>
<evidence type="ECO:0000313" key="3">
    <source>
        <dbReference type="EMBL" id="RKR73359.1"/>
    </source>
</evidence>
<dbReference type="InterPro" id="IPR001733">
    <property type="entry name" value="Peptidase_S26B"/>
</dbReference>
<feature type="compositionally biased region" description="Acidic residues" evidence="2">
    <location>
        <begin position="150"/>
        <end position="161"/>
    </location>
</feature>
<dbReference type="GO" id="GO:0006465">
    <property type="term" value="P:signal peptide processing"/>
    <property type="evidence" value="ECO:0007669"/>
    <property type="project" value="UniProtKB-UniRule"/>
</dbReference>
<sequence length="197" mass="20667">MTRRRLIGLVTAGLLVLAVFGVLATHALPYRVYVIHTGSMSPTIPSTSAVIVRTGEYRVGQVVSFETVDGVVTHRLTKIGPGGAITTKGDANSTADPYRLTTSAIIGGVVAAPRDLGYWLEFLKNPLGLATVLLGALVLWQIWSLASADDDGEAESEPDESGLDRRKALTPGPRHALERAAHAARSSAPRTGGASTA</sequence>
<feature type="region of interest" description="Disordered" evidence="2">
    <location>
        <begin position="150"/>
        <end position="197"/>
    </location>
</feature>
<protein>
    <recommendedName>
        <fullName evidence="1">Signal peptidase I</fullName>
        <ecNumber evidence="1">3.4.21.89</ecNumber>
    </recommendedName>
</protein>
<reference evidence="3 4" key="1">
    <citation type="submission" date="2018-10" db="EMBL/GenBank/DDBJ databases">
        <title>Sequencing the genomes of 1000 actinobacteria strains.</title>
        <authorList>
            <person name="Klenk H.-P."/>
        </authorList>
    </citation>
    <scope>NUCLEOTIDE SEQUENCE [LARGE SCALE GENOMIC DNA]</scope>
    <source>
        <strain evidence="3 4">DSM 17894</strain>
    </source>
</reference>
<dbReference type="Proteomes" id="UP000280008">
    <property type="component" value="Unassembled WGS sequence"/>
</dbReference>
<keyword evidence="4" id="KW-1185">Reference proteome</keyword>
<evidence type="ECO:0000256" key="1">
    <source>
        <dbReference type="NCBIfam" id="TIGR02228"/>
    </source>
</evidence>
<proteinExistence type="predicted"/>
<dbReference type="GO" id="GO:0016020">
    <property type="term" value="C:membrane"/>
    <property type="evidence" value="ECO:0007669"/>
    <property type="project" value="UniProtKB-UniRule"/>
</dbReference>
<comment type="caution">
    <text evidence="3">The sequence shown here is derived from an EMBL/GenBank/DDBJ whole genome shotgun (WGS) entry which is preliminary data.</text>
</comment>
<dbReference type="AlphaFoldDB" id="A0A495IBR3"/>
<evidence type="ECO:0000256" key="2">
    <source>
        <dbReference type="SAM" id="MobiDB-lite"/>
    </source>
</evidence>
<dbReference type="RefSeq" id="WP_121368231.1">
    <property type="nucleotide sequence ID" value="NZ_RBKS01000001.1"/>
</dbReference>
<dbReference type="OrthoDB" id="4315104at2"/>
<gene>
    <name evidence="3" type="ORF">C8E83_0451</name>
</gene>
<accession>A0A495IBR3</accession>
<evidence type="ECO:0000313" key="4">
    <source>
        <dbReference type="Proteomes" id="UP000280008"/>
    </source>
</evidence>
<organism evidence="3 4">
    <name type="scientific">Frondihabitans australicus</name>
    <dbReference type="NCBI Taxonomy" id="386892"/>
    <lineage>
        <taxon>Bacteria</taxon>
        <taxon>Bacillati</taxon>
        <taxon>Actinomycetota</taxon>
        <taxon>Actinomycetes</taxon>
        <taxon>Micrococcales</taxon>
        <taxon>Microbacteriaceae</taxon>
        <taxon>Frondihabitans</taxon>
    </lineage>
</organism>
<dbReference type="GO" id="GO:0009003">
    <property type="term" value="F:signal peptidase activity"/>
    <property type="evidence" value="ECO:0007669"/>
    <property type="project" value="UniProtKB-EC"/>
</dbReference>